<organism evidence="1">
    <name type="scientific">Spironucleus salmonicida</name>
    <dbReference type="NCBI Taxonomy" id="348837"/>
    <lineage>
        <taxon>Eukaryota</taxon>
        <taxon>Metamonada</taxon>
        <taxon>Diplomonadida</taxon>
        <taxon>Hexamitidae</taxon>
        <taxon>Hexamitinae</taxon>
        <taxon>Spironucleus</taxon>
    </lineage>
</organism>
<proteinExistence type="predicted"/>
<dbReference type="Proteomes" id="UP000018208">
    <property type="component" value="Unassembled WGS sequence"/>
</dbReference>
<protein>
    <submittedName>
        <fullName evidence="1">Uncharacterized protein</fullName>
    </submittedName>
</protein>
<evidence type="ECO:0000313" key="1">
    <source>
        <dbReference type="EMBL" id="EST45323.1"/>
    </source>
</evidence>
<sequence>MHVKIPFLMQNQKQISQWGPFVPVYRLTKPLWVYDIKPLHGTAKLQNKDAWQAVICPNQFEINEAQDSYSGVSINRPIRPKQTNYEIQPIELQLNQQDVKQQQLPYNMIDFNNSEMEPIQSYLPISFLRIVYNREEISDSFSHHERTPLPLPPTKIFSALRTRDTPQVAWSVQRPIFESFSFQSPVGEAVLQQDVVDLVKPPKLPKKLQ</sequence>
<gene>
    <name evidence="1" type="ORF">SS50377_14900</name>
    <name evidence="2" type="ORF">SS50377_20269</name>
</gene>
<dbReference type="EMBL" id="AUWU02000001">
    <property type="protein sequence ID" value="KAH0576923.1"/>
    <property type="molecule type" value="Genomic_DNA"/>
</dbReference>
<evidence type="ECO:0000313" key="2">
    <source>
        <dbReference type="EMBL" id="KAH0576923.1"/>
    </source>
</evidence>
<name>V6LM79_9EUKA</name>
<reference evidence="2" key="2">
    <citation type="submission" date="2020-12" db="EMBL/GenBank/DDBJ databases">
        <title>New Spironucleus salmonicida genome in near-complete chromosomes.</title>
        <authorList>
            <person name="Xu F."/>
            <person name="Kurt Z."/>
            <person name="Jimenez-Gonzalez A."/>
            <person name="Astvaldsson A."/>
            <person name="Andersson J.O."/>
            <person name="Svard S.G."/>
        </authorList>
    </citation>
    <scope>NUCLEOTIDE SEQUENCE</scope>
    <source>
        <strain evidence="2">ATCC 50377</strain>
    </source>
</reference>
<dbReference type="AlphaFoldDB" id="V6LM79"/>
<evidence type="ECO:0000313" key="3">
    <source>
        <dbReference type="Proteomes" id="UP000018208"/>
    </source>
</evidence>
<accession>V6LM79</accession>
<reference evidence="1 2" key="1">
    <citation type="journal article" date="2014" name="PLoS Genet.">
        <title>The Genome of Spironucleus salmonicida Highlights a Fish Pathogen Adapted to Fluctuating Environments.</title>
        <authorList>
            <person name="Xu F."/>
            <person name="Jerlstrom-Hultqvist J."/>
            <person name="Einarsson E."/>
            <person name="Astvaldsson A."/>
            <person name="Svard S.G."/>
            <person name="Andersson J.O."/>
        </authorList>
    </citation>
    <scope>NUCLEOTIDE SEQUENCE</scope>
    <source>
        <strain evidence="2">ATCC 50377</strain>
    </source>
</reference>
<dbReference type="EMBL" id="KI546100">
    <property type="protein sequence ID" value="EST45323.1"/>
    <property type="molecule type" value="Genomic_DNA"/>
</dbReference>
<dbReference type="VEuPathDB" id="GiardiaDB:SS50377_20269"/>
<keyword evidence="3" id="KW-1185">Reference proteome</keyword>